<gene>
    <name evidence="2" type="ORF">N658DRAFT_544685</name>
</gene>
<evidence type="ECO:0000313" key="2">
    <source>
        <dbReference type="EMBL" id="KAK4098109.1"/>
    </source>
</evidence>
<organism evidence="2 3">
    <name type="scientific">Parathielavia hyrcaniae</name>
    <dbReference type="NCBI Taxonomy" id="113614"/>
    <lineage>
        <taxon>Eukaryota</taxon>
        <taxon>Fungi</taxon>
        <taxon>Dikarya</taxon>
        <taxon>Ascomycota</taxon>
        <taxon>Pezizomycotina</taxon>
        <taxon>Sordariomycetes</taxon>
        <taxon>Sordariomycetidae</taxon>
        <taxon>Sordariales</taxon>
        <taxon>Chaetomiaceae</taxon>
        <taxon>Parathielavia</taxon>
    </lineage>
</organism>
<feature type="compositionally biased region" description="Basic residues" evidence="1">
    <location>
        <begin position="450"/>
        <end position="461"/>
    </location>
</feature>
<dbReference type="EMBL" id="MU863662">
    <property type="protein sequence ID" value="KAK4098109.1"/>
    <property type="molecule type" value="Genomic_DNA"/>
</dbReference>
<keyword evidence="3" id="KW-1185">Reference proteome</keyword>
<reference evidence="2" key="2">
    <citation type="submission" date="2023-05" db="EMBL/GenBank/DDBJ databases">
        <authorList>
            <consortium name="Lawrence Berkeley National Laboratory"/>
            <person name="Steindorff A."/>
            <person name="Hensen N."/>
            <person name="Bonometti L."/>
            <person name="Westerberg I."/>
            <person name="Brannstrom I.O."/>
            <person name="Guillou S."/>
            <person name="Cros-Aarteil S."/>
            <person name="Calhoun S."/>
            <person name="Haridas S."/>
            <person name="Kuo A."/>
            <person name="Mondo S."/>
            <person name="Pangilinan J."/>
            <person name="Riley R."/>
            <person name="Labutti K."/>
            <person name="Andreopoulos B."/>
            <person name="Lipzen A."/>
            <person name="Chen C."/>
            <person name="Yanf M."/>
            <person name="Daum C."/>
            <person name="Ng V."/>
            <person name="Clum A."/>
            <person name="Ohm R."/>
            <person name="Martin F."/>
            <person name="Silar P."/>
            <person name="Natvig D."/>
            <person name="Lalanne C."/>
            <person name="Gautier V."/>
            <person name="Ament-Velasquez S.L."/>
            <person name="Kruys A."/>
            <person name="Hutchinson M.I."/>
            <person name="Powell A.J."/>
            <person name="Barry K."/>
            <person name="Miller A.N."/>
            <person name="Grigoriev I.V."/>
            <person name="Debuchy R."/>
            <person name="Gladieux P."/>
            <person name="Thoren M.H."/>
            <person name="Johannesson H."/>
        </authorList>
    </citation>
    <scope>NUCLEOTIDE SEQUENCE</scope>
    <source>
        <strain evidence="2">CBS 757.83</strain>
    </source>
</reference>
<feature type="compositionally biased region" description="Basic and acidic residues" evidence="1">
    <location>
        <begin position="191"/>
        <end position="200"/>
    </location>
</feature>
<feature type="region of interest" description="Disordered" evidence="1">
    <location>
        <begin position="191"/>
        <end position="529"/>
    </location>
</feature>
<evidence type="ECO:0000313" key="3">
    <source>
        <dbReference type="Proteomes" id="UP001305647"/>
    </source>
</evidence>
<evidence type="ECO:0000256" key="1">
    <source>
        <dbReference type="SAM" id="MobiDB-lite"/>
    </source>
</evidence>
<feature type="compositionally biased region" description="Basic and acidic residues" evidence="1">
    <location>
        <begin position="290"/>
        <end position="301"/>
    </location>
</feature>
<comment type="caution">
    <text evidence="2">The sequence shown here is derived from an EMBL/GenBank/DDBJ whole genome shotgun (WGS) entry which is preliminary data.</text>
</comment>
<name>A0AAN6PUC0_9PEZI</name>
<feature type="compositionally biased region" description="Acidic residues" evidence="1">
    <location>
        <begin position="246"/>
        <end position="258"/>
    </location>
</feature>
<protein>
    <submittedName>
        <fullName evidence="2">Uncharacterized protein</fullName>
    </submittedName>
</protein>
<dbReference type="Proteomes" id="UP001305647">
    <property type="component" value="Unassembled WGS sequence"/>
</dbReference>
<feature type="compositionally biased region" description="Basic and acidic residues" evidence="1">
    <location>
        <begin position="383"/>
        <end position="399"/>
    </location>
</feature>
<reference evidence="2" key="1">
    <citation type="journal article" date="2023" name="Mol. Phylogenet. Evol.">
        <title>Genome-scale phylogeny and comparative genomics of the fungal order Sordariales.</title>
        <authorList>
            <person name="Hensen N."/>
            <person name="Bonometti L."/>
            <person name="Westerberg I."/>
            <person name="Brannstrom I.O."/>
            <person name="Guillou S."/>
            <person name="Cros-Aarteil S."/>
            <person name="Calhoun S."/>
            <person name="Haridas S."/>
            <person name="Kuo A."/>
            <person name="Mondo S."/>
            <person name="Pangilinan J."/>
            <person name="Riley R."/>
            <person name="LaButti K."/>
            <person name="Andreopoulos B."/>
            <person name="Lipzen A."/>
            <person name="Chen C."/>
            <person name="Yan M."/>
            <person name="Daum C."/>
            <person name="Ng V."/>
            <person name="Clum A."/>
            <person name="Steindorff A."/>
            <person name="Ohm R.A."/>
            <person name="Martin F."/>
            <person name="Silar P."/>
            <person name="Natvig D.O."/>
            <person name="Lalanne C."/>
            <person name="Gautier V."/>
            <person name="Ament-Velasquez S.L."/>
            <person name="Kruys A."/>
            <person name="Hutchinson M.I."/>
            <person name="Powell A.J."/>
            <person name="Barry K."/>
            <person name="Miller A.N."/>
            <person name="Grigoriev I.V."/>
            <person name="Debuchy R."/>
            <person name="Gladieux P."/>
            <person name="Hiltunen Thoren M."/>
            <person name="Johannesson H."/>
        </authorList>
    </citation>
    <scope>NUCLEOTIDE SEQUENCE</scope>
    <source>
        <strain evidence="2">CBS 757.83</strain>
    </source>
</reference>
<accession>A0AAN6PUC0</accession>
<dbReference type="AlphaFoldDB" id="A0AAN6PUC0"/>
<proteinExistence type="predicted"/>
<feature type="compositionally biased region" description="Acidic residues" evidence="1">
    <location>
        <begin position="373"/>
        <end position="382"/>
    </location>
</feature>
<sequence length="604" mass="65163">MAVCLDRQIFYVPPVAGPEPASRGLRVQEEGPSAAIFGALLSPSLLQNAHDPQPNSAGGSQADAILIPTDDEFDDLDGRYDTYFESLDGLLSEARNKIQSGRISGTAGQGVDAASDDHNALDPSVTSIAGLGNESHASPIALHTEQERLVPVSPVSRRLPMCAGWSRLPVDRCPKHPNWSVFCRRFQKAKADDEGNKGDEPELADAGLPLQRPDSQFEADHHPTNGMCPTTPPQVAESRAYIPTLPDDESTSELEPADAEPRLHPQGPSGTASGRGVDPQQRSGSCGLSQHRDHCDNDRTNSPEQPHLFALDDRGKSVACSPTLLDGSTGEPEPADAEPSLLPQSQSGTAPCRGVDPQQRSSSGGPRPHPDHCDDDNQASDLEECHPLTPDDREEKGSEEGPVALPQAQESAAGPPTLPDDEGNNGHELADASPPMQPPAGRDQASGRGRGTRPFRQCRRRRDADEEEDSMYSNAKHSEDDVQPPPRKRRRGGTCGDSARGAPRSSLRPRLQRGTIHPPPSPERDIKVDRTPAASYEEFPLGDAVLKRVTMDGSPSTFMLRFTWDSLQHMQHARNGPLEMQSSSAFQWTVCYPLSWCSSPGIHA</sequence>